<gene>
    <name evidence="1" type="ORF">E2C01_006264</name>
</gene>
<reference evidence="1 2" key="1">
    <citation type="submission" date="2019-05" db="EMBL/GenBank/DDBJ databases">
        <title>Another draft genome of Portunus trituberculatus and its Hox gene families provides insights of decapod evolution.</title>
        <authorList>
            <person name="Jeong J.-H."/>
            <person name="Song I."/>
            <person name="Kim S."/>
            <person name="Choi T."/>
            <person name="Kim D."/>
            <person name="Ryu S."/>
            <person name="Kim W."/>
        </authorList>
    </citation>
    <scope>NUCLEOTIDE SEQUENCE [LARGE SCALE GENOMIC DNA]</scope>
    <source>
        <tissue evidence="1">Muscle</tissue>
    </source>
</reference>
<proteinExistence type="predicted"/>
<accession>A0A5B7CYU4</accession>
<name>A0A5B7CYU4_PORTR</name>
<dbReference type="EMBL" id="VSRR010000287">
    <property type="protein sequence ID" value="MPC13526.1"/>
    <property type="molecule type" value="Genomic_DNA"/>
</dbReference>
<keyword evidence="2" id="KW-1185">Reference proteome</keyword>
<organism evidence="1 2">
    <name type="scientific">Portunus trituberculatus</name>
    <name type="common">Swimming crab</name>
    <name type="synonym">Neptunus trituberculatus</name>
    <dbReference type="NCBI Taxonomy" id="210409"/>
    <lineage>
        <taxon>Eukaryota</taxon>
        <taxon>Metazoa</taxon>
        <taxon>Ecdysozoa</taxon>
        <taxon>Arthropoda</taxon>
        <taxon>Crustacea</taxon>
        <taxon>Multicrustacea</taxon>
        <taxon>Malacostraca</taxon>
        <taxon>Eumalacostraca</taxon>
        <taxon>Eucarida</taxon>
        <taxon>Decapoda</taxon>
        <taxon>Pleocyemata</taxon>
        <taxon>Brachyura</taxon>
        <taxon>Eubrachyura</taxon>
        <taxon>Portunoidea</taxon>
        <taxon>Portunidae</taxon>
        <taxon>Portuninae</taxon>
        <taxon>Portunus</taxon>
    </lineage>
</organism>
<comment type="caution">
    <text evidence="1">The sequence shown here is derived from an EMBL/GenBank/DDBJ whole genome shotgun (WGS) entry which is preliminary data.</text>
</comment>
<protein>
    <submittedName>
        <fullName evidence="1">Uncharacterized protein</fullName>
    </submittedName>
</protein>
<dbReference type="AlphaFoldDB" id="A0A5B7CYU4"/>
<sequence>MALENSRGESKAFTIFFVCVFLRFFRQSDKISTLLTGETLLKIPLIISVALENSRGEGAERF</sequence>
<evidence type="ECO:0000313" key="1">
    <source>
        <dbReference type="EMBL" id="MPC13526.1"/>
    </source>
</evidence>
<evidence type="ECO:0000313" key="2">
    <source>
        <dbReference type="Proteomes" id="UP000324222"/>
    </source>
</evidence>
<dbReference type="Proteomes" id="UP000324222">
    <property type="component" value="Unassembled WGS sequence"/>
</dbReference>